<evidence type="ECO:0000256" key="4">
    <source>
        <dbReference type="ARBA" id="ARBA00022737"/>
    </source>
</evidence>
<reference evidence="13" key="1">
    <citation type="submission" date="2013-01" db="EMBL/GenBank/DDBJ databases">
        <title>Draft Genome Sequence of a Mulberry Tree, Morus notabilis C.K. Schneid.</title>
        <authorList>
            <person name="He N."/>
            <person name="Zhao S."/>
        </authorList>
    </citation>
    <scope>NUCLEOTIDE SEQUENCE</scope>
</reference>
<dbReference type="SMART" id="SM00336">
    <property type="entry name" value="BBOX"/>
    <property type="match status" value="2"/>
</dbReference>
<dbReference type="InterPro" id="IPR049808">
    <property type="entry name" value="CONSTANS-like_Bbox1"/>
</dbReference>
<dbReference type="Proteomes" id="UP000030645">
    <property type="component" value="Unassembled WGS sequence"/>
</dbReference>
<dbReference type="OrthoDB" id="153872at2759"/>
<feature type="domain" description="B box-type" evidence="10">
    <location>
        <begin position="1"/>
        <end position="47"/>
    </location>
</feature>
<dbReference type="GO" id="GO:0005634">
    <property type="term" value="C:nucleus"/>
    <property type="evidence" value="ECO:0007669"/>
    <property type="project" value="UniProtKB-SubCell"/>
</dbReference>
<keyword evidence="6" id="KW-0862">Zinc</keyword>
<evidence type="ECO:0000256" key="8">
    <source>
        <dbReference type="PROSITE-ProRule" id="PRU00024"/>
    </source>
</evidence>
<dbReference type="PROSITE" id="PS50119">
    <property type="entry name" value="ZF_BBOX"/>
    <property type="match status" value="2"/>
</dbReference>
<evidence type="ECO:0000256" key="2">
    <source>
        <dbReference type="ARBA" id="ARBA00010024"/>
    </source>
</evidence>
<dbReference type="KEGG" id="mnt:21401250"/>
<proteinExistence type="inferred from homology"/>
<keyword evidence="7 9" id="KW-0539">Nucleus</keyword>
<dbReference type="STRING" id="981085.W9SRQ6"/>
<dbReference type="PANTHER" id="PTHR31717:SF46">
    <property type="entry name" value="CCT MOTIF FAMILY PROTEIN-RELATED"/>
    <property type="match status" value="1"/>
</dbReference>
<feature type="domain" description="CCT" evidence="11">
    <location>
        <begin position="363"/>
        <end position="405"/>
    </location>
</feature>
<dbReference type="eggNOG" id="ENOG502QSHH">
    <property type="taxonomic scope" value="Eukaryota"/>
</dbReference>
<keyword evidence="3" id="KW-0479">Metal-binding</keyword>
<dbReference type="EMBL" id="KE345991">
    <property type="protein sequence ID" value="EXC23144.1"/>
    <property type="molecule type" value="Genomic_DNA"/>
</dbReference>
<evidence type="ECO:0000313" key="12">
    <source>
        <dbReference type="EMBL" id="EXC23144.1"/>
    </source>
</evidence>
<dbReference type="AlphaFoldDB" id="W9SRQ6"/>
<keyword evidence="13" id="KW-1185">Reference proteome</keyword>
<dbReference type="Pfam" id="PF06203">
    <property type="entry name" value="CCT"/>
    <property type="match status" value="1"/>
</dbReference>
<dbReference type="InterPro" id="IPR010402">
    <property type="entry name" value="CCT_domain"/>
</dbReference>
<evidence type="ECO:0000256" key="1">
    <source>
        <dbReference type="ARBA" id="ARBA00004123"/>
    </source>
</evidence>
<evidence type="ECO:0000256" key="3">
    <source>
        <dbReference type="ARBA" id="ARBA00022723"/>
    </source>
</evidence>
<keyword evidence="4" id="KW-0677">Repeat</keyword>
<gene>
    <name evidence="12" type="ORF">L484_018275</name>
</gene>
<evidence type="ECO:0000256" key="9">
    <source>
        <dbReference type="PROSITE-ProRule" id="PRU00357"/>
    </source>
</evidence>
<comment type="subcellular location">
    <subcellularLocation>
        <location evidence="1 9">Nucleus</location>
    </subcellularLocation>
</comment>
<dbReference type="CDD" id="cd19821">
    <property type="entry name" value="Bbox1_BBX-like"/>
    <property type="match status" value="1"/>
</dbReference>
<dbReference type="PROSITE" id="PS51017">
    <property type="entry name" value="CCT"/>
    <property type="match status" value="1"/>
</dbReference>
<evidence type="ECO:0000256" key="6">
    <source>
        <dbReference type="ARBA" id="ARBA00022833"/>
    </source>
</evidence>
<evidence type="ECO:0000313" key="13">
    <source>
        <dbReference type="Proteomes" id="UP000030645"/>
    </source>
</evidence>
<sequence>MEPLCEFCALVRAVVYCRSDHTRLCLGCDNCVHSANPLSRRHQRSLLCDKCNEQPAIIWCVDEKMTVCQNCDWSCTTCAGRHKRQVMLFYDGCPSSAELSDLLISSILDEPPCPSTGFGDGWPRGEKNCAIGDRKDGIVGSYEMATSKLNTDTESRLKLEPWEGTSSVVQLDGNCVNQTPLSVEESVLYKGFPKFEDLRIHDGNELCKTLKMNDISMNCGNGNEICSCSSQDPSRYQYEDGGIDQGLLMEKNFAPTENALEASSSRQQDCMALQASHVGGSCSAIKGVNGSSSCLLMNPNSSRNVNLGFAPGQLHSSMSFTLSNITGESSAAADRQDCLMSTPVFLGGESWDSSLDASCPQARDKAKMRYKEKKKTRTFGKQIRYASRKARADTRKRVKGRFVKAGEEYDYDPQVTGDL</sequence>
<dbReference type="InterPro" id="IPR000315">
    <property type="entry name" value="Znf_B-box"/>
</dbReference>
<comment type="similarity">
    <text evidence="2">Belongs to the CONSTANS family.</text>
</comment>
<evidence type="ECO:0000259" key="11">
    <source>
        <dbReference type="PROSITE" id="PS51017"/>
    </source>
</evidence>
<dbReference type="PANTHER" id="PTHR31717">
    <property type="entry name" value="ZINC FINGER PROTEIN CONSTANS-LIKE 10"/>
    <property type="match status" value="1"/>
</dbReference>
<protein>
    <submittedName>
        <fullName evidence="12">Zinc finger protein CONSTANS-LIKE 12</fullName>
    </submittedName>
</protein>
<evidence type="ECO:0000256" key="7">
    <source>
        <dbReference type="ARBA" id="ARBA00023242"/>
    </source>
</evidence>
<accession>W9SRQ6</accession>
<keyword evidence="5 8" id="KW-0863">Zinc-finger</keyword>
<dbReference type="GO" id="GO:0008270">
    <property type="term" value="F:zinc ion binding"/>
    <property type="evidence" value="ECO:0007669"/>
    <property type="project" value="UniProtKB-KW"/>
</dbReference>
<name>W9SRQ6_9ROSA</name>
<organism evidence="12 13">
    <name type="scientific">Morus notabilis</name>
    <dbReference type="NCBI Taxonomy" id="981085"/>
    <lineage>
        <taxon>Eukaryota</taxon>
        <taxon>Viridiplantae</taxon>
        <taxon>Streptophyta</taxon>
        <taxon>Embryophyta</taxon>
        <taxon>Tracheophyta</taxon>
        <taxon>Spermatophyta</taxon>
        <taxon>Magnoliopsida</taxon>
        <taxon>eudicotyledons</taxon>
        <taxon>Gunneridae</taxon>
        <taxon>Pentapetalae</taxon>
        <taxon>rosids</taxon>
        <taxon>fabids</taxon>
        <taxon>Rosales</taxon>
        <taxon>Moraceae</taxon>
        <taxon>Moreae</taxon>
        <taxon>Morus</taxon>
    </lineage>
</organism>
<evidence type="ECO:0000256" key="5">
    <source>
        <dbReference type="ARBA" id="ARBA00022771"/>
    </source>
</evidence>
<evidence type="ECO:0000259" key="10">
    <source>
        <dbReference type="PROSITE" id="PS50119"/>
    </source>
</evidence>
<feature type="domain" description="B box-type" evidence="10">
    <location>
        <begin position="43"/>
        <end position="83"/>
    </location>
</feature>
<dbReference type="GO" id="GO:0006355">
    <property type="term" value="P:regulation of DNA-templated transcription"/>
    <property type="evidence" value="ECO:0007669"/>
    <property type="project" value="UniProtKB-ARBA"/>
</dbReference>